<keyword evidence="5" id="KW-0812">Transmembrane</keyword>
<dbReference type="Proteomes" id="UP000077115">
    <property type="component" value="Unassembled WGS sequence"/>
</dbReference>
<evidence type="ECO:0000256" key="6">
    <source>
        <dbReference type="ARBA" id="ARBA00022792"/>
    </source>
</evidence>
<feature type="region of interest" description="Disordered" evidence="12">
    <location>
        <begin position="219"/>
        <end position="239"/>
    </location>
</feature>
<evidence type="ECO:0000256" key="9">
    <source>
        <dbReference type="ARBA" id="ARBA00023010"/>
    </source>
</evidence>
<keyword evidence="11" id="KW-0472">Membrane</keyword>
<evidence type="ECO:0000256" key="11">
    <source>
        <dbReference type="ARBA" id="ARBA00023136"/>
    </source>
</evidence>
<organism evidence="13 14">
    <name type="scientific">Batrachochytrium dendrobatidis (strain JEL423)</name>
    <dbReference type="NCBI Taxonomy" id="403673"/>
    <lineage>
        <taxon>Eukaryota</taxon>
        <taxon>Fungi</taxon>
        <taxon>Fungi incertae sedis</taxon>
        <taxon>Chytridiomycota</taxon>
        <taxon>Chytridiomycota incertae sedis</taxon>
        <taxon>Chytridiomycetes</taxon>
        <taxon>Rhizophydiales</taxon>
        <taxon>Rhizophydiales incertae sedis</taxon>
        <taxon>Batrachochytrium</taxon>
    </lineage>
</organism>
<keyword evidence="4" id="KW-0813">Transport</keyword>
<evidence type="ECO:0000256" key="2">
    <source>
        <dbReference type="ARBA" id="ARBA00006355"/>
    </source>
</evidence>
<comment type="subcellular location">
    <subcellularLocation>
        <location evidence="1">Mitochondrion inner membrane</location>
        <topology evidence="1">Single-pass membrane protein</topology>
    </subcellularLocation>
</comment>
<evidence type="ECO:0000256" key="5">
    <source>
        <dbReference type="ARBA" id="ARBA00022692"/>
    </source>
</evidence>
<gene>
    <name evidence="13" type="ORF">BDEG_22271</name>
</gene>
<accession>A0A177WF63</accession>
<evidence type="ECO:0000256" key="12">
    <source>
        <dbReference type="SAM" id="MobiDB-lite"/>
    </source>
</evidence>
<reference evidence="13 14" key="2">
    <citation type="submission" date="2016-05" db="EMBL/GenBank/DDBJ databases">
        <title>Lineage-specific infection strategies underlie the spectrum of fungal disease in amphibians.</title>
        <authorList>
            <person name="Cuomo C.A."/>
            <person name="Farrer R.A."/>
            <person name="James T."/>
            <person name="Longcore J."/>
            <person name="Birren B."/>
        </authorList>
    </citation>
    <scope>NUCLEOTIDE SEQUENCE [LARGE SCALE GENOMIC DNA]</scope>
    <source>
        <strain evidence="13 14">JEL423</strain>
    </source>
</reference>
<dbReference type="Pfam" id="PF11711">
    <property type="entry name" value="Tim54"/>
    <property type="match status" value="1"/>
</dbReference>
<reference evidence="13 14" key="1">
    <citation type="submission" date="2006-10" db="EMBL/GenBank/DDBJ databases">
        <title>The Genome Sequence of Batrachochytrium dendrobatidis JEL423.</title>
        <authorList>
            <consortium name="The Broad Institute Genome Sequencing Platform"/>
            <person name="Birren B."/>
            <person name="Lander E."/>
            <person name="Galagan J."/>
            <person name="Cuomo C."/>
            <person name="Devon K."/>
            <person name="Jaffe D."/>
            <person name="Butler J."/>
            <person name="Alvarez P."/>
            <person name="Gnerre S."/>
            <person name="Grabherr M."/>
            <person name="Kleber M."/>
            <person name="Mauceli E."/>
            <person name="Brockman W."/>
            <person name="Young S."/>
            <person name="LaButti K."/>
            <person name="Sykes S."/>
            <person name="DeCaprio D."/>
            <person name="Crawford M."/>
            <person name="Koehrsen M."/>
            <person name="Engels R."/>
            <person name="Montgomery P."/>
            <person name="Pearson M."/>
            <person name="Howarth C."/>
            <person name="Larson L."/>
            <person name="White J."/>
            <person name="O'Leary S."/>
            <person name="Kodira C."/>
            <person name="Zeng Q."/>
            <person name="Yandava C."/>
            <person name="Alvarado L."/>
            <person name="Longcore J."/>
            <person name="James T."/>
        </authorList>
    </citation>
    <scope>NUCLEOTIDE SEQUENCE [LARGE SCALE GENOMIC DNA]</scope>
    <source>
        <strain evidence="13 14">JEL423</strain>
    </source>
</reference>
<evidence type="ECO:0000313" key="14">
    <source>
        <dbReference type="Proteomes" id="UP000077115"/>
    </source>
</evidence>
<evidence type="ECO:0000256" key="4">
    <source>
        <dbReference type="ARBA" id="ARBA00022448"/>
    </source>
</evidence>
<protein>
    <recommendedName>
        <fullName evidence="3">Mitochondrial import inner membrane translocase subunit TIM54</fullName>
    </recommendedName>
</protein>
<evidence type="ECO:0000256" key="8">
    <source>
        <dbReference type="ARBA" id="ARBA00022989"/>
    </source>
</evidence>
<dbReference type="STRING" id="403673.A0A177WF63"/>
<keyword evidence="8" id="KW-1133">Transmembrane helix</keyword>
<feature type="compositionally biased region" description="Basic and acidic residues" evidence="12">
    <location>
        <begin position="219"/>
        <end position="233"/>
    </location>
</feature>
<evidence type="ECO:0000256" key="3">
    <source>
        <dbReference type="ARBA" id="ARBA00020796"/>
    </source>
</evidence>
<keyword evidence="9" id="KW-0811">Translocation</keyword>
<dbReference type="GO" id="GO:0015031">
    <property type="term" value="P:protein transport"/>
    <property type="evidence" value="ECO:0007669"/>
    <property type="project" value="UniProtKB-KW"/>
</dbReference>
<evidence type="ECO:0000313" key="13">
    <source>
        <dbReference type="EMBL" id="OAJ38324.1"/>
    </source>
</evidence>
<keyword evidence="6" id="KW-0999">Mitochondrion inner membrane</keyword>
<dbReference type="EMBL" id="DS022301">
    <property type="protein sequence ID" value="OAJ38324.1"/>
    <property type="molecule type" value="Genomic_DNA"/>
</dbReference>
<dbReference type="AlphaFoldDB" id="A0A177WF63"/>
<evidence type="ECO:0000256" key="1">
    <source>
        <dbReference type="ARBA" id="ARBA00004434"/>
    </source>
</evidence>
<dbReference type="InterPro" id="IPR021056">
    <property type="entry name" value="Mt_import_IM_translocase_Tim54"/>
</dbReference>
<keyword evidence="10" id="KW-0496">Mitochondrion</keyword>
<proteinExistence type="inferred from homology"/>
<dbReference type="GO" id="GO:0005743">
    <property type="term" value="C:mitochondrial inner membrane"/>
    <property type="evidence" value="ECO:0007669"/>
    <property type="project" value="UniProtKB-SubCell"/>
</dbReference>
<evidence type="ECO:0000256" key="10">
    <source>
        <dbReference type="ARBA" id="ARBA00023128"/>
    </source>
</evidence>
<sequence length="377" mass="42833">MAEPSTTTKRFPKLPSRNWLIFWSVTASIAGLAAYDKWRLKNIRQSLSDRAFTIANQPLSPDVLPRKVIVYIEPTHWARYWFKEYVKPVFDAAALDYDLVEPSHAAKIRSNVREIMWKAREMHADQLVKQDLDRQRQKKRHTWMGWMTSYFYVERTDDPMAGLPPGMRLPKYDPSIGLVAVGPFVWRNMLLGLSEGNLTVPTTVDVAISSPILPDVIKPEETQAEKDGDRINSETDAEPSLPTIVQRTVPSKADDMHHLDASVEFPPIGFITGKNQSGWSGFPSRVLGFFNQRSLASQIGEEALMVAFEHTRPFVQGTDELHGEEDIMPLIASNKDQVEKNIDKSDDKEVLEMQAEEAMRYDRVDSATAIRLKVYAS</sequence>
<name>A0A177WF63_BATDL</name>
<keyword evidence="7" id="KW-0653">Protein transport</keyword>
<dbReference type="OrthoDB" id="5598305at2759"/>
<dbReference type="VEuPathDB" id="FungiDB:BDEG_22271"/>
<comment type="similarity">
    <text evidence="2">Belongs to the TIM54 family.</text>
</comment>
<evidence type="ECO:0000256" key="7">
    <source>
        <dbReference type="ARBA" id="ARBA00022927"/>
    </source>
</evidence>